<keyword evidence="1" id="KW-0732">Signal</keyword>
<organism evidence="5 6">
    <name type="scientific">Huso huso</name>
    <name type="common">Beluga</name>
    <name type="synonym">Acipenser huso</name>
    <dbReference type="NCBI Taxonomy" id="61971"/>
    <lineage>
        <taxon>Eukaryota</taxon>
        <taxon>Metazoa</taxon>
        <taxon>Chordata</taxon>
        <taxon>Craniata</taxon>
        <taxon>Vertebrata</taxon>
        <taxon>Euteleostomi</taxon>
        <taxon>Actinopterygii</taxon>
        <taxon>Chondrostei</taxon>
        <taxon>Acipenseriformes</taxon>
        <taxon>Acipenseridae</taxon>
        <taxon>Huso</taxon>
    </lineage>
</organism>
<evidence type="ECO:0000256" key="1">
    <source>
        <dbReference type="ARBA" id="ARBA00022729"/>
    </source>
</evidence>
<dbReference type="Gene3D" id="2.60.40.10">
    <property type="entry name" value="Immunoglobulins"/>
    <property type="match status" value="2"/>
</dbReference>
<dbReference type="PANTHER" id="PTHR11481:SF60">
    <property type="entry name" value="IG-LIKE DOMAIN-CONTAINING PROTEIN"/>
    <property type="match status" value="1"/>
</dbReference>
<name>A0ABR0YQ33_HUSHU</name>
<evidence type="ECO:0000256" key="3">
    <source>
        <dbReference type="SAM" id="Phobius"/>
    </source>
</evidence>
<evidence type="ECO:0000313" key="6">
    <source>
        <dbReference type="Proteomes" id="UP001369086"/>
    </source>
</evidence>
<dbReference type="InterPro" id="IPR036179">
    <property type="entry name" value="Ig-like_dom_sf"/>
</dbReference>
<dbReference type="InterPro" id="IPR007110">
    <property type="entry name" value="Ig-like_dom"/>
</dbReference>
<protein>
    <submittedName>
        <fullName evidence="5">Sialoadhesin-like</fullName>
    </submittedName>
</protein>
<feature type="domain" description="Ig-like" evidence="4">
    <location>
        <begin position="79"/>
        <end position="179"/>
    </location>
</feature>
<dbReference type="EMBL" id="JAHFZB010000025">
    <property type="protein sequence ID" value="KAK6474702.1"/>
    <property type="molecule type" value="Genomic_DNA"/>
</dbReference>
<reference evidence="5 6" key="1">
    <citation type="submission" date="2021-05" db="EMBL/GenBank/DDBJ databases">
        <authorList>
            <person name="Zahm M."/>
            <person name="Klopp C."/>
            <person name="Cabau C."/>
            <person name="Kuhl H."/>
            <person name="Suciu R."/>
            <person name="Ciorpac M."/>
            <person name="Holostenco D."/>
            <person name="Gessner J."/>
            <person name="Wuertz S."/>
            <person name="Hohne C."/>
            <person name="Stock M."/>
            <person name="Gislard M."/>
            <person name="Lluch J."/>
            <person name="Milhes M."/>
            <person name="Lampietro C."/>
            <person name="Lopez Roques C."/>
            <person name="Donnadieu C."/>
            <person name="Du K."/>
            <person name="Schartl M."/>
            <person name="Guiguen Y."/>
        </authorList>
    </citation>
    <scope>NUCLEOTIDE SEQUENCE [LARGE SCALE GENOMIC DNA]</scope>
    <source>
        <strain evidence="5">Hh-F2</strain>
        <tissue evidence="5">Blood</tissue>
    </source>
</reference>
<dbReference type="InterPro" id="IPR003599">
    <property type="entry name" value="Ig_sub"/>
</dbReference>
<keyword evidence="2" id="KW-1015">Disulfide bond</keyword>
<gene>
    <name evidence="5" type="ORF">HHUSO_G25570</name>
</gene>
<comment type="caution">
    <text evidence="5">The sequence shown here is derived from an EMBL/GenBank/DDBJ whole genome shotgun (WGS) entry which is preliminary data.</text>
</comment>
<keyword evidence="3" id="KW-1133">Transmembrane helix</keyword>
<evidence type="ECO:0000313" key="5">
    <source>
        <dbReference type="EMBL" id="KAK6474702.1"/>
    </source>
</evidence>
<feature type="transmembrane region" description="Helical" evidence="3">
    <location>
        <begin position="268"/>
        <end position="293"/>
    </location>
</feature>
<dbReference type="PANTHER" id="PTHR11481">
    <property type="entry name" value="IMMUNOGLOBULIN FC RECEPTOR"/>
    <property type="match status" value="1"/>
</dbReference>
<dbReference type="SMART" id="SM00408">
    <property type="entry name" value="IGc2"/>
    <property type="match status" value="2"/>
</dbReference>
<dbReference type="SUPFAM" id="SSF48726">
    <property type="entry name" value="Immunoglobulin"/>
    <property type="match status" value="2"/>
</dbReference>
<proteinExistence type="predicted"/>
<dbReference type="PROSITE" id="PS50835">
    <property type="entry name" value="IG_LIKE"/>
    <property type="match status" value="2"/>
</dbReference>
<dbReference type="Proteomes" id="UP001369086">
    <property type="component" value="Unassembled WGS sequence"/>
</dbReference>
<dbReference type="InterPro" id="IPR050488">
    <property type="entry name" value="Ig_Fc_receptor"/>
</dbReference>
<dbReference type="Pfam" id="PF13895">
    <property type="entry name" value="Ig_2"/>
    <property type="match status" value="1"/>
</dbReference>
<sequence length="359" mass="39702">STMNEDIIYITALLLCIGNGTEISGGLQCSPNQQYCNHTGDEDHLNVMGGKKYYCCEHEPENFTESFSETCNTICLKEPNTEINKSKYFVCKEHLFSCFGNAHIEASNTTVDEGDNISLTCSTHEEVPGTSWFKDDGILVNRTQSNNLILTKVRANDAGSYFCTATNCCASNKINITINCSTFNVIINATSLAVNDMDNITLICITDHEVQEVLWFKDAILFKRTQSTNLTITKVLKNSTGSYYCTASRSCGNSTSNKIDITVTDSSLLIIIICGLGAVAFLILFIIVMKCMIKNSQAKRKPRTVSDANSTTTVTSQRKFTNLRDQSGLIKHQFVLTQGNENICPDPPHLISLGRQRLN</sequence>
<accession>A0ABR0YQ33</accession>
<keyword evidence="6" id="KW-1185">Reference proteome</keyword>
<evidence type="ECO:0000256" key="2">
    <source>
        <dbReference type="ARBA" id="ARBA00023157"/>
    </source>
</evidence>
<feature type="non-terminal residue" evidence="5">
    <location>
        <position position="1"/>
    </location>
</feature>
<dbReference type="InterPro" id="IPR013783">
    <property type="entry name" value="Ig-like_fold"/>
</dbReference>
<keyword evidence="3" id="KW-0812">Transmembrane</keyword>
<dbReference type="InterPro" id="IPR003598">
    <property type="entry name" value="Ig_sub2"/>
</dbReference>
<dbReference type="SMART" id="SM00409">
    <property type="entry name" value="IG"/>
    <property type="match status" value="2"/>
</dbReference>
<feature type="domain" description="Ig-like" evidence="4">
    <location>
        <begin position="181"/>
        <end position="264"/>
    </location>
</feature>
<keyword evidence="3" id="KW-0472">Membrane</keyword>
<evidence type="ECO:0000259" key="4">
    <source>
        <dbReference type="PROSITE" id="PS50835"/>
    </source>
</evidence>